<keyword evidence="5" id="KW-1185">Reference proteome</keyword>
<evidence type="ECO:0000313" key="5">
    <source>
        <dbReference type="Proteomes" id="UP000093508"/>
    </source>
</evidence>
<accession>A0A1M7EHB9</accession>
<dbReference type="Pfam" id="PF14905">
    <property type="entry name" value="OMP_b-brl_3"/>
    <property type="match status" value="1"/>
</dbReference>
<feature type="region of interest" description="Disordered" evidence="1">
    <location>
        <begin position="329"/>
        <end position="361"/>
    </location>
</feature>
<dbReference type="EMBL" id="MAYF01000310">
    <property type="protein sequence ID" value="OCA77829.1"/>
    <property type="molecule type" value="Genomic_DNA"/>
</dbReference>
<dbReference type="AlphaFoldDB" id="A0A1M7EHB9"/>
<evidence type="ECO:0000256" key="1">
    <source>
        <dbReference type="SAM" id="MobiDB-lite"/>
    </source>
</evidence>
<dbReference type="STRING" id="1423959.SAMN05444407_107185"/>
<proteinExistence type="predicted"/>
<organism evidence="4 6">
    <name type="scientific">Chryseobacterium contaminans</name>
    <dbReference type="NCBI Taxonomy" id="1423959"/>
    <lineage>
        <taxon>Bacteria</taxon>
        <taxon>Pseudomonadati</taxon>
        <taxon>Bacteroidota</taxon>
        <taxon>Flavobacteriia</taxon>
        <taxon>Flavobacteriales</taxon>
        <taxon>Weeksellaceae</taxon>
        <taxon>Chryseobacterium group</taxon>
        <taxon>Chryseobacterium</taxon>
    </lineage>
</organism>
<evidence type="ECO:0000259" key="2">
    <source>
        <dbReference type="Pfam" id="PF14905"/>
    </source>
</evidence>
<protein>
    <submittedName>
        <fullName evidence="4">Outer membrane protein beta-barrel family protein</fullName>
    </submittedName>
</protein>
<reference evidence="4 6" key="2">
    <citation type="submission" date="2016-11" db="EMBL/GenBank/DDBJ databases">
        <authorList>
            <person name="Jaros S."/>
            <person name="Januszkiewicz K."/>
            <person name="Wedrychowicz H."/>
        </authorList>
    </citation>
    <scope>NUCLEOTIDE SEQUENCE [LARGE SCALE GENOMIC DNA]</scope>
    <source>
        <strain evidence="4 6">DSM 27621</strain>
    </source>
</reference>
<gene>
    <name evidence="3" type="ORF">BBH99_10950</name>
    <name evidence="4" type="ORF">SAMN05444407_107185</name>
</gene>
<dbReference type="SUPFAM" id="SSF56935">
    <property type="entry name" value="Porins"/>
    <property type="match status" value="1"/>
</dbReference>
<reference evidence="3 5" key="1">
    <citation type="submission" date="2016-07" db="EMBL/GenBank/DDBJ databases">
        <authorList>
            <person name="Jeong J.-J."/>
            <person name="Kim D.W."/>
            <person name="Sang M.K."/>
            <person name="Choi I.-G."/>
            <person name="Kim K.D."/>
        </authorList>
    </citation>
    <scope>NUCLEOTIDE SEQUENCE [LARGE SCALE GENOMIC DNA]</scope>
    <source>
        <strain evidence="3 5">C-26</strain>
    </source>
</reference>
<dbReference type="SUPFAM" id="SSF49464">
    <property type="entry name" value="Carboxypeptidase regulatory domain-like"/>
    <property type="match status" value="1"/>
</dbReference>
<dbReference type="OrthoDB" id="1682379at2"/>
<feature type="compositionally biased region" description="Polar residues" evidence="1">
    <location>
        <begin position="352"/>
        <end position="361"/>
    </location>
</feature>
<evidence type="ECO:0000313" key="4">
    <source>
        <dbReference type="EMBL" id="SHL91083.1"/>
    </source>
</evidence>
<dbReference type="RefSeq" id="WP_066697720.1">
    <property type="nucleotide sequence ID" value="NZ_FRBM01000007.1"/>
</dbReference>
<evidence type="ECO:0000313" key="3">
    <source>
        <dbReference type="EMBL" id="OCA77829.1"/>
    </source>
</evidence>
<evidence type="ECO:0000313" key="6">
    <source>
        <dbReference type="Proteomes" id="UP000184069"/>
    </source>
</evidence>
<name>A0A1M7EHB9_9FLAO</name>
<dbReference type="InterPro" id="IPR041700">
    <property type="entry name" value="OMP_b-brl_3"/>
</dbReference>
<sequence>MKKILLFMFLVCNFLIVYGQRLYIDGKVSDPERKPVENATIYLLKAKDSTIINYTATNKEGKFSLPIDEVKEPSFLKIDTEKLSYSKALDKILQSLSLGDVVLEKKKVIDIDEVKITVSPVKVKNDTIEFNASALKVRPDSQIDELLKQIPGVEIGNDGKITVNGKNVDQIMVNGKPFFDKEGKTALQNLPADIIKNIQFTTTKTKEEELTKRPAKSQNTTINFNIDEKKNKGLMSKILAGYGSDKRYEGNVFLNYFKGDTKISVLASANNINSKSSSGDQIFDTMGRGSTGQQGSGIQKFNSFGLNYNDKLGNDANLDNLSLQYTDSNNETRSKASKTTLLPDYTLKTDSESSNENESRQYNFNSSVGIKLDSLTNIYIAPSFSKAETFGSGQSIASTLKDDQLLNESKNITQTRGETNTFSPNINFFKNFKKKNRGIMAMINTSITQSTNNNINQSLNSFYKDSVMTTDNRNQLQKTRSQDDNYSFMARYTEPVSDSATIAVTLQYGSKLTRNIRDFNDFDPVTGQYSQYNTRLSNSMDQRLNQFTPELSYYLYKKKFGFWATINADISDMNVNSVFNGQLYTLQKNFVLPNYSTNFRYSFTDRQTLILSNSSSSTIPDAGKLIPYKDESNPLVTNTGNPDLKNTWINETNLTFNSYNMIKNLNYYITAGFTYRNNDVINYSKYDSSGRQITTYSNISGNKNFSFSMGLTKTFKWNDHKFRIAPRFSMNYTYNNGFINGEAFKSRAYNFNPGLNLNYEIKDIFTIKPSYSLGYSFSDYTNYNVNRVNTTTQSLKIELTNYLFQKSFFIGNDFSYNTNSNIAPGFKKDFYFWNASLGYSFYNKQLTAKIKVYDVLNQNQSVKRTITDSYFEDREDLILKRYIMFSLSMKLNKFAGKKPKNK</sequence>
<dbReference type="Proteomes" id="UP000093508">
    <property type="component" value="Unassembled WGS sequence"/>
</dbReference>
<dbReference type="EMBL" id="FRBM01000007">
    <property type="protein sequence ID" value="SHL91083.1"/>
    <property type="molecule type" value="Genomic_DNA"/>
</dbReference>
<dbReference type="Proteomes" id="UP000184069">
    <property type="component" value="Unassembled WGS sequence"/>
</dbReference>
<feature type="domain" description="Outer membrane protein beta-barrel" evidence="2">
    <location>
        <begin position="431"/>
        <end position="752"/>
    </location>
</feature>
<dbReference type="InterPro" id="IPR008969">
    <property type="entry name" value="CarboxyPept-like_regulatory"/>
</dbReference>